<dbReference type="Gene3D" id="1.20.58.90">
    <property type="match status" value="1"/>
</dbReference>
<dbReference type="PROSITE" id="PS51191">
    <property type="entry name" value="FEMABX"/>
    <property type="match status" value="1"/>
</dbReference>
<evidence type="ECO:0000256" key="2">
    <source>
        <dbReference type="ARBA" id="ARBA00022490"/>
    </source>
</evidence>
<dbReference type="OrthoDB" id="9785911at2"/>
<sequence length="424" mass="47040">MAQAQKTYLIGQITSAELDALSARHPQGNFQQTSNMAALVKPTVKAVDFVGVRKAADGSIVAGCMIAYTKGHLGLEGSIWVGPLCDEDDTELLAAMTRAITVSARKHHAVSVSCWPGQVYMRRTSDGEPDGAADDLAIDNMKRLGWRHAGFDRGYGSIVNRWVYVKDLSGVSDEKALLKSYDKRTQWSVKRASSMGVHVRELGVGELGVFADIERQTAERRGFEYRGEGYFRRFKEAFGGAAHFMVAEIHVAEYVADMEAKRDALQAKVEALQAKQAQHPTTRTERQLGEETRNLEAARKRLAEAAEYAGDGDVLPAAASLFVENPRETVYLFSGSVERYKPFYASALIQHWAMLHLCVERGVGRYNFYGISGVFDDPDDEGRGVLEFKQGFNGYVEELVGEFTLPVSHVRFALMQGLRKLLKR</sequence>
<dbReference type="Pfam" id="PF02388">
    <property type="entry name" value="FemAB"/>
    <property type="match status" value="1"/>
</dbReference>
<dbReference type="GO" id="GO:0016755">
    <property type="term" value="F:aminoacyltransferase activity"/>
    <property type="evidence" value="ECO:0007669"/>
    <property type="project" value="InterPro"/>
</dbReference>
<comment type="similarity">
    <text evidence="1">Belongs to the FemABX family.</text>
</comment>
<dbReference type="GO" id="GO:0009252">
    <property type="term" value="P:peptidoglycan biosynthetic process"/>
    <property type="evidence" value="ECO:0007669"/>
    <property type="project" value="UniProtKB-KW"/>
</dbReference>
<organism evidence="9 10">
    <name type="scientific">Pseudoscardovia suis</name>
    <dbReference type="NCBI Taxonomy" id="987063"/>
    <lineage>
        <taxon>Bacteria</taxon>
        <taxon>Bacillati</taxon>
        <taxon>Actinomycetota</taxon>
        <taxon>Actinomycetes</taxon>
        <taxon>Bifidobacteriales</taxon>
        <taxon>Bifidobacteriaceae</taxon>
        <taxon>Pseudoscardovia</taxon>
    </lineage>
</organism>
<reference evidence="9 10" key="1">
    <citation type="journal article" date="2017" name="BMC Genomics">
        <title>Comparative genomic and phylogenomic analyses of the Bifidobacteriaceae family.</title>
        <authorList>
            <person name="Lugli G.A."/>
            <person name="Milani C."/>
            <person name="Turroni F."/>
            <person name="Duranti S."/>
            <person name="Mancabelli L."/>
            <person name="Mangifesta M."/>
            <person name="Ferrario C."/>
            <person name="Modesto M."/>
            <person name="Mattarelli P."/>
            <person name="Jiri K."/>
            <person name="van Sinderen D."/>
            <person name="Ventura M."/>
        </authorList>
    </citation>
    <scope>NUCLEOTIDE SEQUENCE [LARGE SCALE GENOMIC DNA]</scope>
    <source>
        <strain evidence="9 10">DSM 24744</strain>
    </source>
</reference>
<dbReference type="InterPro" id="IPR050644">
    <property type="entry name" value="PG_Glycine_Bridge_Synth"/>
</dbReference>
<dbReference type="EMBL" id="MWWQ01000009">
    <property type="protein sequence ID" value="OZG51124.1"/>
    <property type="molecule type" value="Genomic_DNA"/>
</dbReference>
<gene>
    <name evidence="9" type="ORF">PSSU_1061</name>
</gene>
<feature type="region of interest" description="Disordered" evidence="8">
    <location>
        <begin position="273"/>
        <end position="293"/>
    </location>
</feature>
<evidence type="ECO:0000256" key="6">
    <source>
        <dbReference type="ARBA" id="ARBA00023315"/>
    </source>
</evidence>
<keyword evidence="2" id="KW-0963">Cytoplasm</keyword>
<dbReference type="InterPro" id="IPR003447">
    <property type="entry name" value="FEMABX"/>
</dbReference>
<keyword evidence="10" id="KW-1185">Reference proteome</keyword>
<evidence type="ECO:0000256" key="4">
    <source>
        <dbReference type="ARBA" id="ARBA00022960"/>
    </source>
</evidence>
<dbReference type="Gene3D" id="3.40.630.30">
    <property type="match status" value="2"/>
</dbReference>
<dbReference type="AlphaFoldDB" id="A0A261EW70"/>
<keyword evidence="5" id="KW-0573">Peptidoglycan synthesis</keyword>
<feature type="compositionally biased region" description="Basic and acidic residues" evidence="8">
    <location>
        <begin position="282"/>
        <end position="293"/>
    </location>
</feature>
<dbReference type="InterPro" id="IPR016181">
    <property type="entry name" value="Acyl_CoA_acyltransferase"/>
</dbReference>
<proteinExistence type="inferred from homology"/>
<dbReference type="RefSeq" id="WP_094691419.1">
    <property type="nucleotide sequence ID" value="NZ_PGFC01000004.1"/>
</dbReference>
<accession>A0A261EW70</accession>
<evidence type="ECO:0000256" key="7">
    <source>
        <dbReference type="ARBA" id="ARBA00023316"/>
    </source>
</evidence>
<keyword evidence="3" id="KW-0808">Transferase</keyword>
<keyword evidence="4" id="KW-0133">Cell shape</keyword>
<evidence type="ECO:0000313" key="10">
    <source>
        <dbReference type="Proteomes" id="UP000216454"/>
    </source>
</evidence>
<evidence type="ECO:0000313" key="9">
    <source>
        <dbReference type="EMBL" id="OZG51124.1"/>
    </source>
</evidence>
<evidence type="ECO:0000256" key="3">
    <source>
        <dbReference type="ARBA" id="ARBA00022679"/>
    </source>
</evidence>
<dbReference type="GO" id="GO:0071555">
    <property type="term" value="P:cell wall organization"/>
    <property type="evidence" value="ECO:0007669"/>
    <property type="project" value="UniProtKB-KW"/>
</dbReference>
<protein>
    <submittedName>
        <fullName evidence="9">Peptidoglycan bridge formation protein FemAB</fullName>
    </submittedName>
</protein>
<dbReference type="PANTHER" id="PTHR36174:SF2">
    <property type="entry name" value="AMINOACYLTRANSFERASE FEMA"/>
    <property type="match status" value="1"/>
</dbReference>
<dbReference type="PANTHER" id="PTHR36174">
    <property type="entry name" value="LIPID II:GLYCINE GLYCYLTRANSFERASE"/>
    <property type="match status" value="1"/>
</dbReference>
<evidence type="ECO:0000256" key="5">
    <source>
        <dbReference type="ARBA" id="ARBA00022984"/>
    </source>
</evidence>
<dbReference type="Proteomes" id="UP000216454">
    <property type="component" value="Unassembled WGS sequence"/>
</dbReference>
<comment type="caution">
    <text evidence="9">The sequence shown here is derived from an EMBL/GenBank/DDBJ whole genome shotgun (WGS) entry which is preliminary data.</text>
</comment>
<evidence type="ECO:0000256" key="8">
    <source>
        <dbReference type="SAM" id="MobiDB-lite"/>
    </source>
</evidence>
<evidence type="ECO:0000256" key="1">
    <source>
        <dbReference type="ARBA" id="ARBA00009943"/>
    </source>
</evidence>
<keyword evidence="7" id="KW-0961">Cell wall biogenesis/degradation</keyword>
<name>A0A261EW70_9BIFI</name>
<dbReference type="SUPFAM" id="SSF55729">
    <property type="entry name" value="Acyl-CoA N-acyltransferases (Nat)"/>
    <property type="match status" value="2"/>
</dbReference>
<dbReference type="GO" id="GO:0008360">
    <property type="term" value="P:regulation of cell shape"/>
    <property type="evidence" value="ECO:0007669"/>
    <property type="project" value="UniProtKB-KW"/>
</dbReference>
<keyword evidence="6" id="KW-0012">Acyltransferase</keyword>